<evidence type="ECO:0000313" key="1">
    <source>
        <dbReference type="EMBL" id="KAJ7992249.1"/>
    </source>
</evidence>
<dbReference type="EMBL" id="CM055752">
    <property type="protein sequence ID" value="KAJ7992249.1"/>
    <property type="molecule type" value="Genomic_DNA"/>
</dbReference>
<evidence type="ECO:0000313" key="2">
    <source>
        <dbReference type="Proteomes" id="UP001157502"/>
    </source>
</evidence>
<keyword evidence="2" id="KW-1185">Reference proteome</keyword>
<comment type="caution">
    <text evidence="1">The sequence shown here is derived from an EMBL/GenBank/DDBJ whole genome shotgun (WGS) entry which is preliminary data.</text>
</comment>
<sequence>MQPGPSAPGVGAKPTEGEGLYPPAPAQAPPPPPRQRHSAPSQSGARWVRVEPGPFFFHDRGPREAECPAEKKAGIKCPDVHARQLSSTVGSSFVNP</sequence>
<reference evidence="1" key="1">
    <citation type="submission" date="2021-05" db="EMBL/GenBank/DDBJ databases">
        <authorList>
            <person name="Pan Q."/>
            <person name="Jouanno E."/>
            <person name="Zahm M."/>
            <person name="Klopp C."/>
            <person name="Cabau C."/>
            <person name="Louis A."/>
            <person name="Berthelot C."/>
            <person name="Parey E."/>
            <person name="Roest Crollius H."/>
            <person name="Montfort J."/>
            <person name="Robinson-Rechavi M."/>
            <person name="Bouchez O."/>
            <person name="Lampietro C."/>
            <person name="Lopez Roques C."/>
            <person name="Donnadieu C."/>
            <person name="Postlethwait J."/>
            <person name="Bobe J."/>
            <person name="Dillon D."/>
            <person name="Chandos A."/>
            <person name="von Hippel F."/>
            <person name="Guiguen Y."/>
        </authorList>
    </citation>
    <scope>NUCLEOTIDE SEQUENCE</scope>
    <source>
        <strain evidence="1">YG-Jan2019</strain>
    </source>
</reference>
<protein>
    <submittedName>
        <fullName evidence="1">Uncharacterized protein</fullName>
    </submittedName>
</protein>
<organism evidence="1 2">
    <name type="scientific">Dallia pectoralis</name>
    <name type="common">Alaska blackfish</name>
    <dbReference type="NCBI Taxonomy" id="75939"/>
    <lineage>
        <taxon>Eukaryota</taxon>
        <taxon>Metazoa</taxon>
        <taxon>Chordata</taxon>
        <taxon>Craniata</taxon>
        <taxon>Vertebrata</taxon>
        <taxon>Euteleostomi</taxon>
        <taxon>Actinopterygii</taxon>
        <taxon>Neopterygii</taxon>
        <taxon>Teleostei</taxon>
        <taxon>Protacanthopterygii</taxon>
        <taxon>Esociformes</taxon>
        <taxon>Umbridae</taxon>
        <taxon>Dallia</taxon>
    </lineage>
</organism>
<name>A0ACC2FLI1_DALPE</name>
<dbReference type="Proteomes" id="UP001157502">
    <property type="component" value="Chromosome 25"/>
</dbReference>
<proteinExistence type="predicted"/>
<gene>
    <name evidence="1" type="ORF">DPEC_G00276560</name>
</gene>
<accession>A0ACC2FLI1</accession>